<dbReference type="EMBL" id="AP026801">
    <property type="protein sequence ID" value="BDR57160.1"/>
    <property type="molecule type" value="Genomic_DNA"/>
</dbReference>
<dbReference type="Proteomes" id="UP001321804">
    <property type="component" value="Chromosome"/>
</dbReference>
<feature type="transmembrane region" description="Helical" evidence="1">
    <location>
        <begin position="40"/>
        <end position="61"/>
    </location>
</feature>
<evidence type="ECO:0000313" key="3">
    <source>
        <dbReference type="Proteomes" id="UP001321804"/>
    </source>
</evidence>
<dbReference type="KEGG" id="xak:KIMC2_17220"/>
<proteinExistence type="predicted"/>
<reference evidence="2 3" key="1">
    <citation type="journal article" date="2023" name="Microbiol. Spectr.">
        <title>Symbiosis of Carpenter Bees with Uncharacterized Lactic Acid Bacteria Showing NAD Auxotrophy.</title>
        <authorList>
            <person name="Kawasaki S."/>
            <person name="Ozawa K."/>
            <person name="Mori T."/>
            <person name="Yamamoto A."/>
            <person name="Ito M."/>
            <person name="Ohkuma M."/>
            <person name="Sakamoto M."/>
            <person name="Matsutani M."/>
        </authorList>
    </citation>
    <scope>NUCLEOTIDE SEQUENCE [LARGE SCALE GENOMIC DNA]</scope>
    <source>
        <strain evidence="2 3">KimC2</strain>
    </source>
</reference>
<accession>A0AAU9D6X1</accession>
<keyword evidence="3" id="KW-1185">Reference proteome</keyword>
<evidence type="ECO:0000313" key="2">
    <source>
        <dbReference type="EMBL" id="BDR57160.1"/>
    </source>
</evidence>
<gene>
    <name evidence="2" type="ORF">KIMC2_17220</name>
</gene>
<evidence type="ECO:0000256" key="1">
    <source>
        <dbReference type="SAM" id="Phobius"/>
    </source>
</evidence>
<name>A0AAU9D6X1_9LACO</name>
<keyword evidence="1" id="KW-1133">Transmembrane helix</keyword>
<keyword evidence="1" id="KW-0472">Membrane</keyword>
<organism evidence="2 3">
    <name type="scientific">Xylocopilactobacillus apis</name>
    <dbReference type="NCBI Taxonomy" id="2932183"/>
    <lineage>
        <taxon>Bacteria</taxon>
        <taxon>Bacillati</taxon>
        <taxon>Bacillota</taxon>
        <taxon>Bacilli</taxon>
        <taxon>Lactobacillales</taxon>
        <taxon>Lactobacillaceae</taxon>
        <taxon>Xylocopilactobacillus</taxon>
    </lineage>
</organism>
<keyword evidence="1" id="KW-0812">Transmembrane</keyword>
<protein>
    <submittedName>
        <fullName evidence="2">Uncharacterized protein</fullName>
    </submittedName>
</protein>
<dbReference type="AlphaFoldDB" id="A0AAU9D6X1"/>
<sequence length="91" mass="10125">MVAYFVKKIRKNKYKINSNFVILRKHSSNQTGVMSLMNKYIKLMGTFLIAVISITAVGIGLTNKEENKAADFSHNVAIETNGSDFRGGALR</sequence>